<dbReference type="PANTHER" id="PTHR12919:SF20">
    <property type="entry name" value="SMALL RIBOSOMAL SUBUNIT PROTEIN BS16M"/>
    <property type="match status" value="1"/>
</dbReference>
<evidence type="ECO:0000256" key="3">
    <source>
        <dbReference type="ARBA" id="ARBA00023274"/>
    </source>
</evidence>
<keyword evidence="4" id="KW-0934">Plastid</keyword>
<protein>
    <submittedName>
        <fullName evidence="4">Ribosomal protein S16</fullName>
    </submittedName>
</protein>
<dbReference type="PANTHER" id="PTHR12919">
    <property type="entry name" value="30S RIBOSOMAL PROTEIN S16"/>
    <property type="match status" value="1"/>
</dbReference>
<dbReference type="HAMAP" id="MF_00385">
    <property type="entry name" value="Ribosomal_bS16"/>
    <property type="match status" value="1"/>
</dbReference>
<name>A0A3G1IWB2_9EUKA</name>
<evidence type="ECO:0000256" key="2">
    <source>
        <dbReference type="ARBA" id="ARBA00022980"/>
    </source>
</evidence>
<dbReference type="Gene3D" id="3.30.1320.10">
    <property type="match status" value="1"/>
</dbReference>
<dbReference type="NCBIfam" id="TIGR00002">
    <property type="entry name" value="S16"/>
    <property type="match status" value="1"/>
</dbReference>
<comment type="similarity">
    <text evidence="1">Belongs to the bacterial ribosomal protein bS16 family.</text>
</comment>
<proteinExistence type="inferred from homology"/>
<dbReference type="EMBL" id="MF167427">
    <property type="protein sequence ID" value="ASQ40335.1"/>
    <property type="molecule type" value="Genomic_DNA"/>
</dbReference>
<dbReference type="GO" id="GO:0032543">
    <property type="term" value="P:mitochondrial translation"/>
    <property type="evidence" value="ECO:0007669"/>
    <property type="project" value="TreeGrafter"/>
</dbReference>
<keyword evidence="2 4" id="KW-0689">Ribosomal protein</keyword>
<dbReference type="InterPro" id="IPR023803">
    <property type="entry name" value="Ribosomal_bS16_dom_sf"/>
</dbReference>
<dbReference type="AlphaFoldDB" id="A0A3G1IWB2"/>
<dbReference type="InterPro" id="IPR020592">
    <property type="entry name" value="Ribosomal_bS16_CS"/>
</dbReference>
<dbReference type="GO" id="GO:0003735">
    <property type="term" value="F:structural constituent of ribosome"/>
    <property type="evidence" value="ECO:0007669"/>
    <property type="project" value="InterPro"/>
</dbReference>
<keyword evidence="3" id="KW-0687">Ribonucleoprotein</keyword>
<accession>A0A3G1IWB2</accession>
<dbReference type="Pfam" id="PF00886">
    <property type="entry name" value="Ribosomal_S16"/>
    <property type="match status" value="1"/>
</dbReference>
<organism evidence="4">
    <name type="scientific">Cyanoptyche gloeocystis</name>
    <dbReference type="NCBI Taxonomy" id="77922"/>
    <lineage>
        <taxon>Eukaryota</taxon>
        <taxon>Glaucocystophyceae</taxon>
        <taxon>Glaucocystophyceae incertae sedis</taxon>
        <taxon>Cyanoptyche</taxon>
    </lineage>
</organism>
<dbReference type="PROSITE" id="PS00732">
    <property type="entry name" value="RIBOSOMAL_S16"/>
    <property type="match status" value="1"/>
</dbReference>
<reference evidence="4" key="1">
    <citation type="submission" date="2017-05" db="EMBL/GenBank/DDBJ databases">
        <title>Plastid comparative genomics reveals ancient divergence between Glaucophyte genera.</title>
        <authorList>
            <person name="Figueroa-Martinez F.J."/>
            <person name="Jackson C."/>
            <person name="Reyes-Prieto A."/>
        </authorList>
    </citation>
    <scope>NUCLEOTIDE SEQUENCE</scope>
    <source>
        <strain evidence="4">SAG 4.97</strain>
    </source>
</reference>
<evidence type="ECO:0000313" key="4">
    <source>
        <dbReference type="EMBL" id="ASQ40335.1"/>
    </source>
</evidence>
<sequence length="87" mass="10609">MENVFMVKLRLKRFGRKRQVCFRIVLMNNKSRREGRVLCELGNYNPRTKHLELNYEEILSWMQKGAQPTKVVRYLVYNYKINNQIKD</sequence>
<evidence type="ECO:0000256" key="1">
    <source>
        <dbReference type="ARBA" id="ARBA00006668"/>
    </source>
</evidence>
<dbReference type="GO" id="GO:0015935">
    <property type="term" value="C:small ribosomal subunit"/>
    <property type="evidence" value="ECO:0007669"/>
    <property type="project" value="TreeGrafter"/>
</dbReference>
<dbReference type="InterPro" id="IPR000307">
    <property type="entry name" value="Ribosomal_bS16"/>
</dbReference>
<geneLocation type="plastid" evidence="4"/>
<gene>
    <name evidence="4" type="primary">rps16</name>
</gene>
<dbReference type="GO" id="GO:0005739">
    <property type="term" value="C:mitochondrion"/>
    <property type="evidence" value="ECO:0007669"/>
    <property type="project" value="GOC"/>
</dbReference>
<dbReference type="SUPFAM" id="SSF54565">
    <property type="entry name" value="Ribosomal protein S16"/>
    <property type="match status" value="1"/>
</dbReference>